<dbReference type="PANTHER" id="PTHR38788">
    <property type="entry name" value="CLR5 DOMAIN-CONTAINING PROTEIN"/>
    <property type="match status" value="1"/>
</dbReference>
<sequence length="596" mass="66680">MANNMLDHVQVDPAVPIRISRNEWDRHKKVIAALYRTTTLPALRTYMAQNYQFVASAQQWKKKISAWRLNKNLTARQTRFIRKTTRRRLVAGRKDTQFKILGQPIPSDKIKRHTQQRAESDESDQASTGITPTGMSYGTCLLGSSEQQDLRSLPPETAPTLGSVPQQSAQPPAIEHKATAFWQGQDMDVLVRIARESTELTNAGQYVRAKAGFMEALDGLRALVGPAHYQTISVLHQFVEGASSNDDVPTALEQLQKSYDDHQHTLGATDARTWISLVRLGTFHKQQGSLSQALQVLNQARTGLEEAYSSDAESSYIHTTSVTTDIMVILENQGDIEASIVEANRQIARADALGGSYANETAFWKHQLAHLYNRQIVGPSGKPLPTPYRRIEMLLLDTVNTQEVTQSADFFYICALEQLRQLYENHGDRAKLTSLLSMAENTLVSLVYTGPEAFEKALELRSGLAQSYLNFGEPGKAERCLLDRGRQISTCRHIGALSTEYLNNCMLLARFYFHQGRSDQAARRLHEAGDLARLILPSDHIFHSLVARALESRTIDDFCPKCLLLHQGRPQTFADRHGMVPAGEPEKMDLDSDNAL</sequence>
<dbReference type="InterPro" id="IPR025676">
    <property type="entry name" value="Clr5_dom"/>
</dbReference>
<dbReference type="PANTHER" id="PTHR38788:SF3">
    <property type="entry name" value="CLR5 DOMAIN-CONTAINING PROTEIN"/>
    <property type="match status" value="1"/>
</dbReference>
<evidence type="ECO:0000313" key="4">
    <source>
        <dbReference type="Proteomes" id="UP000285146"/>
    </source>
</evidence>
<feature type="region of interest" description="Disordered" evidence="1">
    <location>
        <begin position="148"/>
        <end position="173"/>
    </location>
</feature>
<proteinExistence type="predicted"/>
<dbReference type="Pfam" id="PF07721">
    <property type="entry name" value="TPR_4"/>
    <property type="match status" value="1"/>
</dbReference>
<dbReference type="STRING" id="1230097.A0A423VW07"/>
<dbReference type="Pfam" id="PF14420">
    <property type="entry name" value="Clr5"/>
    <property type="match status" value="1"/>
</dbReference>
<dbReference type="InParanoid" id="A0A423VW07"/>
<protein>
    <recommendedName>
        <fullName evidence="2">Clr5 domain-containing protein</fullName>
    </recommendedName>
</protein>
<dbReference type="InterPro" id="IPR011717">
    <property type="entry name" value="TPR-4"/>
</dbReference>
<feature type="region of interest" description="Disordered" evidence="1">
    <location>
        <begin position="574"/>
        <end position="596"/>
    </location>
</feature>
<dbReference type="AlphaFoldDB" id="A0A423VW07"/>
<comment type="caution">
    <text evidence="3">The sequence shown here is derived from an EMBL/GenBank/DDBJ whole genome shotgun (WGS) entry which is preliminary data.</text>
</comment>
<evidence type="ECO:0000256" key="1">
    <source>
        <dbReference type="SAM" id="MobiDB-lite"/>
    </source>
</evidence>
<dbReference type="EMBL" id="LKEB01000072">
    <property type="protein sequence ID" value="ROV95275.1"/>
    <property type="molecule type" value="Genomic_DNA"/>
</dbReference>
<gene>
    <name evidence="3" type="ORF">VPNG_08938</name>
</gene>
<feature type="domain" description="Clr5" evidence="2">
    <location>
        <begin position="21"/>
        <end position="71"/>
    </location>
</feature>
<name>A0A423VW07_9PEZI</name>
<dbReference type="OrthoDB" id="5308957at2759"/>
<keyword evidence="4" id="KW-1185">Reference proteome</keyword>
<dbReference type="GO" id="GO:0042802">
    <property type="term" value="F:identical protein binding"/>
    <property type="evidence" value="ECO:0007669"/>
    <property type="project" value="InterPro"/>
</dbReference>
<accession>A0A423VW07</accession>
<dbReference type="SUPFAM" id="SSF48452">
    <property type="entry name" value="TPR-like"/>
    <property type="match status" value="1"/>
</dbReference>
<dbReference type="Proteomes" id="UP000285146">
    <property type="component" value="Unassembled WGS sequence"/>
</dbReference>
<feature type="region of interest" description="Disordered" evidence="1">
    <location>
        <begin position="103"/>
        <end position="132"/>
    </location>
</feature>
<dbReference type="Gene3D" id="1.25.40.10">
    <property type="entry name" value="Tetratricopeptide repeat domain"/>
    <property type="match status" value="1"/>
</dbReference>
<feature type="compositionally biased region" description="Basic and acidic residues" evidence="1">
    <location>
        <begin position="574"/>
        <end position="590"/>
    </location>
</feature>
<dbReference type="InterPro" id="IPR011990">
    <property type="entry name" value="TPR-like_helical_dom_sf"/>
</dbReference>
<evidence type="ECO:0000313" key="3">
    <source>
        <dbReference type="EMBL" id="ROV95275.1"/>
    </source>
</evidence>
<reference evidence="3 4" key="1">
    <citation type="submission" date="2015-09" db="EMBL/GenBank/DDBJ databases">
        <title>Host preference determinants of Valsa canker pathogens revealed by comparative genomics.</title>
        <authorList>
            <person name="Yin Z."/>
            <person name="Huang L."/>
        </authorList>
    </citation>
    <scope>NUCLEOTIDE SEQUENCE [LARGE SCALE GENOMIC DNA]</scope>
    <source>
        <strain evidence="3 4">SXYLt</strain>
    </source>
</reference>
<organism evidence="3 4">
    <name type="scientific">Cytospora leucostoma</name>
    <dbReference type="NCBI Taxonomy" id="1230097"/>
    <lineage>
        <taxon>Eukaryota</taxon>
        <taxon>Fungi</taxon>
        <taxon>Dikarya</taxon>
        <taxon>Ascomycota</taxon>
        <taxon>Pezizomycotina</taxon>
        <taxon>Sordariomycetes</taxon>
        <taxon>Sordariomycetidae</taxon>
        <taxon>Diaporthales</taxon>
        <taxon>Cytosporaceae</taxon>
        <taxon>Cytospora</taxon>
    </lineage>
</organism>
<evidence type="ECO:0000259" key="2">
    <source>
        <dbReference type="Pfam" id="PF14420"/>
    </source>
</evidence>